<dbReference type="Proteomes" id="UP000824082">
    <property type="component" value="Unassembled WGS sequence"/>
</dbReference>
<organism evidence="2 3">
    <name type="scientific">Candidatus Egerieicola faecale</name>
    <dbReference type="NCBI Taxonomy" id="2840774"/>
    <lineage>
        <taxon>Bacteria</taxon>
        <taxon>Bacillati</taxon>
        <taxon>Bacillota</taxon>
        <taxon>Clostridia</taxon>
        <taxon>Eubacteriales</taxon>
        <taxon>Oscillospiraceae</taxon>
        <taxon>Oscillospiraceae incertae sedis</taxon>
        <taxon>Candidatus Egerieicola</taxon>
    </lineage>
</organism>
<sequence length="180" mass="20555">MKRTQKLALGGIFSGLAVVLMFFSNFLPMLNIALPVFAGMVLMPLMIELNWKWTLTSYVVSSLLSLLLVRNLDSLILFIGLFGWYPILKGVLEGRKMNRGIEYLIKLVCFNAALAVCCALVFFLLGVTELFSQILAFQFGIVIFFVLMNLVFLLYDFCLKRVAQWYVGYVRPKIVKKLFK</sequence>
<gene>
    <name evidence="2" type="ORF">IAD19_04965</name>
</gene>
<evidence type="ECO:0000313" key="2">
    <source>
        <dbReference type="EMBL" id="HIU41887.1"/>
    </source>
</evidence>
<reference evidence="2" key="2">
    <citation type="journal article" date="2021" name="PeerJ">
        <title>Extensive microbial diversity within the chicken gut microbiome revealed by metagenomics and culture.</title>
        <authorList>
            <person name="Gilroy R."/>
            <person name="Ravi A."/>
            <person name="Getino M."/>
            <person name="Pursley I."/>
            <person name="Horton D.L."/>
            <person name="Alikhan N.F."/>
            <person name="Baker D."/>
            <person name="Gharbi K."/>
            <person name="Hall N."/>
            <person name="Watson M."/>
            <person name="Adriaenssens E.M."/>
            <person name="Foster-Nyarko E."/>
            <person name="Jarju S."/>
            <person name="Secka A."/>
            <person name="Antonio M."/>
            <person name="Oren A."/>
            <person name="Chaudhuri R.R."/>
            <person name="La Ragione R."/>
            <person name="Hildebrand F."/>
            <person name="Pallen M.J."/>
        </authorList>
    </citation>
    <scope>NUCLEOTIDE SEQUENCE</scope>
    <source>
        <strain evidence="2">4509</strain>
    </source>
</reference>
<comment type="caution">
    <text evidence="2">The sequence shown here is derived from an EMBL/GenBank/DDBJ whole genome shotgun (WGS) entry which is preliminary data.</text>
</comment>
<feature type="transmembrane region" description="Helical" evidence="1">
    <location>
        <begin position="134"/>
        <end position="155"/>
    </location>
</feature>
<accession>A0A9D1ITI1</accession>
<protein>
    <submittedName>
        <fullName evidence="2">Uncharacterized protein</fullName>
    </submittedName>
</protein>
<reference evidence="2" key="1">
    <citation type="submission" date="2020-10" db="EMBL/GenBank/DDBJ databases">
        <authorList>
            <person name="Gilroy R."/>
        </authorList>
    </citation>
    <scope>NUCLEOTIDE SEQUENCE</scope>
    <source>
        <strain evidence="2">4509</strain>
    </source>
</reference>
<feature type="transmembrane region" description="Helical" evidence="1">
    <location>
        <begin position="104"/>
        <end position="128"/>
    </location>
</feature>
<dbReference type="EMBL" id="DVMX01000099">
    <property type="protein sequence ID" value="HIU41887.1"/>
    <property type="molecule type" value="Genomic_DNA"/>
</dbReference>
<feature type="transmembrane region" description="Helical" evidence="1">
    <location>
        <begin position="7"/>
        <end position="23"/>
    </location>
</feature>
<name>A0A9D1ITI1_9FIRM</name>
<dbReference type="AlphaFoldDB" id="A0A9D1ITI1"/>
<evidence type="ECO:0000313" key="3">
    <source>
        <dbReference type="Proteomes" id="UP000824082"/>
    </source>
</evidence>
<feature type="transmembrane region" description="Helical" evidence="1">
    <location>
        <begin position="75"/>
        <end position="92"/>
    </location>
</feature>
<evidence type="ECO:0000256" key="1">
    <source>
        <dbReference type="SAM" id="Phobius"/>
    </source>
</evidence>
<keyword evidence="1" id="KW-1133">Transmembrane helix</keyword>
<keyword evidence="1" id="KW-0812">Transmembrane</keyword>
<keyword evidence="1" id="KW-0472">Membrane</keyword>
<proteinExistence type="predicted"/>